<dbReference type="SUPFAM" id="SSF55874">
    <property type="entry name" value="ATPase domain of HSP90 chaperone/DNA topoisomerase II/histidine kinase"/>
    <property type="match status" value="1"/>
</dbReference>
<keyword evidence="5" id="KW-0597">Phosphoprotein</keyword>
<feature type="transmembrane region" description="Helical" evidence="12">
    <location>
        <begin position="36"/>
        <end position="55"/>
    </location>
</feature>
<evidence type="ECO:0000313" key="15">
    <source>
        <dbReference type="Proteomes" id="UP001501764"/>
    </source>
</evidence>
<dbReference type="InterPro" id="IPR036890">
    <property type="entry name" value="HATPase_C_sf"/>
</dbReference>
<dbReference type="PANTHER" id="PTHR45453">
    <property type="entry name" value="PHOSPHATE REGULON SENSOR PROTEIN PHOR"/>
    <property type="match status" value="1"/>
</dbReference>
<keyword evidence="15" id="KW-1185">Reference proteome</keyword>
<keyword evidence="9 12" id="KW-1133">Transmembrane helix</keyword>
<keyword evidence="7 12" id="KW-0812">Transmembrane</keyword>
<name>A0ABN1LG69_9CLOT</name>
<dbReference type="GO" id="GO:0016301">
    <property type="term" value="F:kinase activity"/>
    <property type="evidence" value="ECO:0007669"/>
    <property type="project" value="UniProtKB-KW"/>
</dbReference>
<keyword evidence="8 14" id="KW-0418">Kinase</keyword>
<feature type="transmembrane region" description="Helical" evidence="12">
    <location>
        <begin position="12"/>
        <end position="30"/>
    </location>
</feature>
<evidence type="ECO:0000256" key="12">
    <source>
        <dbReference type="SAM" id="Phobius"/>
    </source>
</evidence>
<evidence type="ECO:0000256" key="5">
    <source>
        <dbReference type="ARBA" id="ARBA00022553"/>
    </source>
</evidence>
<evidence type="ECO:0000256" key="9">
    <source>
        <dbReference type="ARBA" id="ARBA00022989"/>
    </source>
</evidence>
<keyword evidence="10" id="KW-0902">Two-component regulatory system</keyword>
<evidence type="ECO:0000259" key="13">
    <source>
        <dbReference type="PROSITE" id="PS50109"/>
    </source>
</evidence>
<evidence type="ECO:0000313" key="14">
    <source>
        <dbReference type="EMBL" id="GAA0855297.1"/>
    </source>
</evidence>
<evidence type="ECO:0000256" key="11">
    <source>
        <dbReference type="ARBA" id="ARBA00023136"/>
    </source>
</evidence>
<keyword evidence="4" id="KW-1003">Cell membrane</keyword>
<dbReference type="SUPFAM" id="SSF47384">
    <property type="entry name" value="Homodimeric domain of signal transducing histidine kinase"/>
    <property type="match status" value="1"/>
</dbReference>
<sequence length="337" mass="39307">MRLTDFLKDRIIFIIINILILFFTGALLKALNISNFAILFVIIINMLGIILFHIYDYLRKKKYYSELEKNLDALDKKYLISDVINEGSFLESKILYEIIKKTDKSMNDEIAKFKINNKEYREYIEIWVHEIKTPISTCKLLIENNYNDVTESIDEEINKVENYIEQALFYTRSNDVEKDYIIKEMNVLDCINNVIRKNSDVLISKKVKISIKDLDKKVYCDSKWLEFIVNQIVINSIKYIDKELGEIKFYTIADAESITLNISDNGIGIKEKDINKVFEKGYTGENGRKFSKSTGIGLYLCKKLSNKLGIFINIKSKENEGTTVSIIFPINKMMIFN</sequence>
<evidence type="ECO:0000256" key="8">
    <source>
        <dbReference type="ARBA" id="ARBA00022777"/>
    </source>
</evidence>
<dbReference type="InterPro" id="IPR050351">
    <property type="entry name" value="BphY/WalK/GraS-like"/>
</dbReference>
<dbReference type="RefSeq" id="WP_346025667.1">
    <property type="nucleotide sequence ID" value="NZ_BAAACO010000001.1"/>
</dbReference>
<evidence type="ECO:0000256" key="2">
    <source>
        <dbReference type="ARBA" id="ARBA00004651"/>
    </source>
</evidence>
<gene>
    <name evidence="14" type="ORF">GCM10008916_00870</name>
</gene>
<protein>
    <recommendedName>
        <fullName evidence="3">histidine kinase</fullName>
        <ecNumber evidence="3">2.7.13.3</ecNumber>
    </recommendedName>
</protein>
<keyword evidence="11 12" id="KW-0472">Membrane</keyword>
<evidence type="ECO:0000256" key="1">
    <source>
        <dbReference type="ARBA" id="ARBA00000085"/>
    </source>
</evidence>
<evidence type="ECO:0000256" key="3">
    <source>
        <dbReference type="ARBA" id="ARBA00012438"/>
    </source>
</evidence>
<comment type="subcellular location">
    <subcellularLocation>
        <location evidence="2">Cell membrane</location>
        <topology evidence="2">Multi-pass membrane protein</topology>
    </subcellularLocation>
</comment>
<evidence type="ECO:0000256" key="7">
    <source>
        <dbReference type="ARBA" id="ARBA00022692"/>
    </source>
</evidence>
<dbReference type="InterPro" id="IPR005467">
    <property type="entry name" value="His_kinase_dom"/>
</dbReference>
<feature type="domain" description="Histidine kinase" evidence="13">
    <location>
        <begin position="126"/>
        <end position="332"/>
    </location>
</feature>
<dbReference type="Pfam" id="PF02518">
    <property type="entry name" value="HATPase_c"/>
    <property type="match status" value="1"/>
</dbReference>
<dbReference type="EMBL" id="BAAACO010000001">
    <property type="protein sequence ID" value="GAA0855297.1"/>
    <property type="molecule type" value="Genomic_DNA"/>
</dbReference>
<dbReference type="EC" id="2.7.13.3" evidence="3"/>
<dbReference type="InterPro" id="IPR003594">
    <property type="entry name" value="HATPase_dom"/>
</dbReference>
<dbReference type="CDD" id="cd00082">
    <property type="entry name" value="HisKA"/>
    <property type="match status" value="1"/>
</dbReference>
<evidence type="ECO:0000256" key="4">
    <source>
        <dbReference type="ARBA" id="ARBA00022475"/>
    </source>
</evidence>
<comment type="caution">
    <text evidence="14">The sequence shown here is derived from an EMBL/GenBank/DDBJ whole genome shotgun (WGS) entry which is preliminary data.</text>
</comment>
<dbReference type="InterPro" id="IPR004358">
    <property type="entry name" value="Sig_transdc_His_kin-like_C"/>
</dbReference>
<evidence type="ECO:0000256" key="6">
    <source>
        <dbReference type="ARBA" id="ARBA00022679"/>
    </source>
</evidence>
<keyword evidence="6" id="KW-0808">Transferase</keyword>
<dbReference type="InterPro" id="IPR003661">
    <property type="entry name" value="HisK_dim/P_dom"/>
</dbReference>
<reference evidence="14 15" key="1">
    <citation type="journal article" date="2019" name="Int. J. Syst. Evol. Microbiol.">
        <title>The Global Catalogue of Microorganisms (GCM) 10K type strain sequencing project: providing services to taxonomists for standard genome sequencing and annotation.</title>
        <authorList>
            <consortium name="The Broad Institute Genomics Platform"/>
            <consortium name="The Broad Institute Genome Sequencing Center for Infectious Disease"/>
            <person name="Wu L."/>
            <person name="Ma J."/>
        </authorList>
    </citation>
    <scope>NUCLEOTIDE SEQUENCE [LARGE SCALE GENOMIC DNA]</scope>
    <source>
        <strain evidence="14 15">JCM 6485</strain>
    </source>
</reference>
<evidence type="ECO:0000256" key="10">
    <source>
        <dbReference type="ARBA" id="ARBA00023012"/>
    </source>
</evidence>
<dbReference type="Gene3D" id="3.30.565.10">
    <property type="entry name" value="Histidine kinase-like ATPase, C-terminal domain"/>
    <property type="match status" value="1"/>
</dbReference>
<comment type="catalytic activity">
    <reaction evidence="1">
        <text>ATP + protein L-histidine = ADP + protein N-phospho-L-histidine.</text>
        <dbReference type="EC" id="2.7.13.3"/>
    </reaction>
</comment>
<organism evidence="14 15">
    <name type="scientific">Clostridium nitritogenes</name>
    <dbReference type="NCBI Taxonomy" id="83340"/>
    <lineage>
        <taxon>Bacteria</taxon>
        <taxon>Bacillati</taxon>
        <taxon>Bacillota</taxon>
        <taxon>Clostridia</taxon>
        <taxon>Eubacteriales</taxon>
        <taxon>Clostridiaceae</taxon>
        <taxon>Clostridium</taxon>
    </lineage>
</organism>
<proteinExistence type="predicted"/>
<dbReference type="SMART" id="SM00387">
    <property type="entry name" value="HATPase_c"/>
    <property type="match status" value="1"/>
</dbReference>
<dbReference type="PANTHER" id="PTHR45453:SF2">
    <property type="entry name" value="HISTIDINE KINASE"/>
    <property type="match status" value="1"/>
</dbReference>
<dbReference type="PRINTS" id="PR00344">
    <property type="entry name" value="BCTRLSENSOR"/>
</dbReference>
<accession>A0ABN1LG69</accession>
<dbReference type="Proteomes" id="UP001501764">
    <property type="component" value="Unassembled WGS sequence"/>
</dbReference>
<dbReference type="PROSITE" id="PS50109">
    <property type="entry name" value="HIS_KIN"/>
    <property type="match status" value="1"/>
</dbReference>
<dbReference type="InterPro" id="IPR036097">
    <property type="entry name" value="HisK_dim/P_sf"/>
</dbReference>